<dbReference type="EMBL" id="MN740559">
    <property type="protein sequence ID" value="QHU33570.1"/>
    <property type="molecule type" value="Genomic_DNA"/>
</dbReference>
<feature type="region of interest" description="Disordered" evidence="1">
    <location>
        <begin position="148"/>
        <end position="170"/>
    </location>
</feature>
<proteinExistence type="predicted"/>
<name>A0A6C0LT64_9ZZZZ</name>
<evidence type="ECO:0000256" key="1">
    <source>
        <dbReference type="SAM" id="MobiDB-lite"/>
    </source>
</evidence>
<sequence>MDSMMMTPPTPNRRIRVIFLTILVAGLLAYIIIQAVKPSILPNEFRLFRSPEEVSFSASSIPQESEVTDEPDLAFDEDTDAVPAEAEGPIDFENPPKSIDSEVLAMTSRPEMDTIRESNNAIPQRLMGSVNGAVQIFRAQTSGKNETVGNEFGYNGPDVTQFNGTQGTLD</sequence>
<feature type="compositionally biased region" description="Polar residues" evidence="1">
    <location>
        <begin position="158"/>
        <end position="170"/>
    </location>
</feature>
<organism evidence="2">
    <name type="scientific">viral metagenome</name>
    <dbReference type="NCBI Taxonomy" id="1070528"/>
    <lineage>
        <taxon>unclassified sequences</taxon>
        <taxon>metagenomes</taxon>
        <taxon>organismal metagenomes</taxon>
    </lineage>
</organism>
<dbReference type="AlphaFoldDB" id="A0A6C0LT64"/>
<evidence type="ECO:0000313" key="2">
    <source>
        <dbReference type="EMBL" id="QHU33570.1"/>
    </source>
</evidence>
<reference evidence="2" key="1">
    <citation type="journal article" date="2020" name="Nature">
        <title>Giant virus diversity and host interactions through global metagenomics.</title>
        <authorList>
            <person name="Schulz F."/>
            <person name="Roux S."/>
            <person name="Paez-Espino D."/>
            <person name="Jungbluth S."/>
            <person name="Walsh D.A."/>
            <person name="Denef V.J."/>
            <person name="McMahon K.D."/>
            <person name="Konstantinidis K.T."/>
            <person name="Eloe-Fadrosh E.A."/>
            <person name="Kyrpides N.C."/>
            <person name="Woyke T."/>
        </authorList>
    </citation>
    <scope>NUCLEOTIDE SEQUENCE</scope>
    <source>
        <strain evidence="2">GVMAG-S-1016704-121</strain>
    </source>
</reference>
<protein>
    <submittedName>
        <fullName evidence="2">Uncharacterized protein</fullName>
    </submittedName>
</protein>
<accession>A0A6C0LT64</accession>